<protein>
    <submittedName>
        <fullName evidence="1">Uncharacterized protein</fullName>
    </submittedName>
</protein>
<name>A0A5M8QZS8_9BACT</name>
<keyword evidence="2" id="KW-1185">Reference proteome</keyword>
<gene>
    <name evidence="1" type="ORF">FEM33_05070</name>
</gene>
<comment type="caution">
    <text evidence="1">The sequence shown here is derived from an EMBL/GenBank/DDBJ whole genome shotgun (WGS) entry which is preliminary data.</text>
</comment>
<evidence type="ECO:0000313" key="2">
    <source>
        <dbReference type="Proteomes" id="UP000323994"/>
    </source>
</evidence>
<evidence type="ECO:0000313" key="1">
    <source>
        <dbReference type="EMBL" id="KAA6440898.1"/>
    </source>
</evidence>
<dbReference type="RefSeq" id="WP_139011015.1">
    <property type="nucleotide sequence ID" value="NZ_VBSN01000026.1"/>
</dbReference>
<dbReference type="EMBL" id="VBSN01000026">
    <property type="protein sequence ID" value="KAA6440898.1"/>
    <property type="molecule type" value="Genomic_DNA"/>
</dbReference>
<proteinExistence type="predicted"/>
<dbReference type="AlphaFoldDB" id="A0A5M8QZS8"/>
<accession>A0A5M8QZS8</accession>
<reference evidence="1 2" key="1">
    <citation type="submission" date="2019-05" db="EMBL/GenBank/DDBJ databases">
        <authorList>
            <person name="Qu J.-H."/>
        </authorList>
    </citation>
    <scope>NUCLEOTIDE SEQUENCE [LARGE SCALE GENOMIC DNA]</scope>
    <source>
        <strain evidence="1 2">NS28</strain>
    </source>
</reference>
<dbReference type="OrthoDB" id="9845055at2"/>
<dbReference type="Proteomes" id="UP000323994">
    <property type="component" value="Unassembled WGS sequence"/>
</dbReference>
<sequence>MYKIASTIMEEEFEAMKIFRHQDQIIFTIEEGINHRIIADIKLLETQSMVYLLWSTNLESIIYGRLTKKGIELRNYLKDHEWD</sequence>
<organism evidence="1 2">
    <name type="scientific">Dyadobacter flavalbus</name>
    <dbReference type="NCBI Taxonomy" id="2579942"/>
    <lineage>
        <taxon>Bacteria</taxon>
        <taxon>Pseudomonadati</taxon>
        <taxon>Bacteroidota</taxon>
        <taxon>Cytophagia</taxon>
        <taxon>Cytophagales</taxon>
        <taxon>Spirosomataceae</taxon>
        <taxon>Dyadobacter</taxon>
    </lineage>
</organism>